<organism evidence="1">
    <name type="scientific">marine metagenome</name>
    <dbReference type="NCBI Taxonomy" id="408172"/>
    <lineage>
        <taxon>unclassified sequences</taxon>
        <taxon>metagenomes</taxon>
        <taxon>ecological metagenomes</taxon>
    </lineage>
</organism>
<protein>
    <submittedName>
        <fullName evidence="1">Uncharacterized protein</fullName>
    </submittedName>
</protein>
<dbReference type="InterPro" id="IPR042245">
    <property type="entry name" value="Tgt2/MlaC_sf"/>
</dbReference>
<dbReference type="PANTHER" id="PTHR36573">
    <property type="entry name" value="INTERMEMBRANE PHOSPHOLIPID TRANSPORT SYSTEM BINDING PROTEIN MLAC"/>
    <property type="match status" value="1"/>
</dbReference>
<dbReference type="PANTHER" id="PTHR36573:SF1">
    <property type="entry name" value="INTERMEMBRANE PHOSPHOLIPID TRANSPORT SYSTEM BINDING PROTEIN MLAC"/>
    <property type="match status" value="1"/>
</dbReference>
<gene>
    <name evidence="1" type="ORF">METZ01_LOCUS388759</name>
</gene>
<dbReference type="AlphaFoldDB" id="A0A382UQ15"/>
<dbReference type="Pfam" id="PF05494">
    <property type="entry name" value="MlaC"/>
    <property type="match status" value="1"/>
</dbReference>
<evidence type="ECO:0000313" key="1">
    <source>
        <dbReference type="EMBL" id="SVD35905.1"/>
    </source>
</evidence>
<sequence>MEKLKAIALKSVDIKGIGLYSLGSHRKNLSDNQKEKYSEIFKKYFLKSFSSRLSDYTDPKINVLSMEKLNNKYTIVSSILIATEKNPEVKINWRVYTKDPANPLIRDLIIEGLSLARTQKEEFNSVIQSNDGDINALFANLTEFINK</sequence>
<accession>A0A382UQ15</accession>
<proteinExistence type="predicted"/>
<name>A0A382UQ15_9ZZZZ</name>
<dbReference type="Gene3D" id="3.10.450.710">
    <property type="entry name" value="Tgt2/MlaC"/>
    <property type="match status" value="1"/>
</dbReference>
<reference evidence="1" key="1">
    <citation type="submission" date="2018-05" db="EMBL/GenBank/DDBJ databases">
        <authorList>
            <person name="Lanie J.A."/>
            <person name="Ng W.-L."/>
            <person name="Kazmierczak K.M."/>
            <person name="Andrzejewski T.M."/>
            <person name="Davidsen T.M."/>
            <person name="Wayne K.J."/>
            <person name="Tettelin H."/>
            <person name="Glass J.I."/>
            <person name="Rusch D."/>
            <person name="Podicherti R."/>
            <person name="Tsui H.-C.T."/>
            <person name="Winkler M.E."/>
        </authorList>
    </citation>
    <scope>NUCLEOTIDE SEQUENCE</scope>
</reference>
<dbReference type="InterPro" id="IPR008869">
    <property type="entry name" value="MlaC/ttg2D"/>
</dbReference>
<dbReference type="EMBL" id="UINC01145646">
    <property type="protein sequence ID" value="SVD35905.1"/>
    <property type="molecule type" value="Genomic_DNA"/>
</dbReference>